<dbReference type="EMBL" id="QREG01000001">
    <property type="protein sequence ID" value="REE05743.1"/>
    <property type="molecule type" value="Genomic_DNA"/>
</dbReference>
<accession>A0A3D9LIU7</accession>
<protein>
    <submittedName>
        <fullName evidence="1">Uncharacterized protein</fullName>
    </submittedName>
</protein>
<dbReference type="AlphaFoldDB" id="A0A3D9LIU7"/>
<evidence type="ECO:0000313" key="2">
    <source>
        <dbReference type="Proteomes" id="UP000256779"/>
    </source>
</evidence>
<comment type="caution">
    <text evidence="1">The sequence shown here is derived from an EMBL/GenBank/DDBJ whole genome shotgun (WGS) entry which is preliminary data.</text>
</comment>
<reference evidence="1 2" key="1">
    <citation type="submission" date="2018-07" db="EMBL/GenBank/DDBJ databases">
        <title>Genomic Encyclopedia of Type Strains, Phase IV (KMG-IV): sequencing the most valuable type-strain genomes for metagenomic binning, comparative biology and taxonomic classification.</title>
        <authorList>
            <person name="Goeker M."/>
        </authorList>
    </citation>
    <scope>NUCLEOTIDE SEQUENCE [LARGE SCALE GENOMIC DNA]</scope>
    <source>
        <strain evidence="1 2">DSM 4134</strain>
    </source>
</reference>
<keyword evidence="2" id="KW-1185">Reference proteome</keyword>
<evidence type="ECO:0000313" key="1">
    <source>
        <dbReference type="EMBL" id="REE05743.1"/>
    </source>
</evidence>
<dbReference type="Proteomes" id="UP000256779">
    <property type="component" value="Unassembled WGS sequence"/>
</dbReference>
<proteinExistence type="predicted"/>
<gene>
    <name evidence="1" type="ORF">C7460_101262</name>
</gene>
<sequence>MNAIMTAITALVYAKTYLTVAITAIKSAKTSKMPAKPI</sequence>
<organism evidence="1 2">
    <name type="scientific">Marinoscillum furvescens DSM 4134</name>
    <dbReference type="NCBI Taxonomy" id="1122208"/>
    <lineage>
        <taxon>Bacteria</taxon>
        <taxon>Pseudomonadati</taxon>
        <taxon>Bacteroidota</taxon>
        <taxon>Cytophagia</taxon>
        <taxon>Cytophagales</taxon>
        <taxon>Reichenbachiellaceae</taxon>
        <taxon>Marinoscillum</taxon>
    </lineage>
</organism>
<name>A0A3D9LIU7_MARFU</name>